<reference evidence="3" key="1">
    <citation type="submission" date="2021-02" db="EMBL/GenBank/DDBJ databases">
        <authorList>
            <person name="Nowell W R."/>
        </authorList>
    </citation>
    <scope>NUCLEOTIDE SEQUENCE</scope>
</reference>
<evidence type="ECO:0000256" key="1">
    <source>
        <dbReference type="SAM" id="SignalP"/>
    </source>
</evidence>
<dbReference type="AlphaFoldDB" id="A0A820ANK8"/>
<accession>A0A820ANK8</accession>
<feature type="signal peptide" evidence="1">
    <location>
        <begin position="1"/>
        <end position="22"/>
    </location>
</feature>
<sequence>MLKSIILALLFLVLSLGVAVNAKITQEDITAIKESLTAAVQADNQCTTAADCTAAAVGSRACGGPSSYVVYSAKSANAEQISSLIQLATRLEKQFNTENEMMSICSMIMPPKALCVANKCKAAAAFESFEPMH</sequence>
<dbReference type="Proteomes" id="UP000663845">
    <property type="component" value="Unassembled WGS sequence"/>
</dbReference>
<name>A0A820ANK8_9BILA</name>
<keyword evidence="1" id="KW-0732">Signal</keyword>
<proteinExistence type="predicted"/>
<gene>
    <name evidence="2" type="ORF">JYZ213_LOCUS4769</name>
    <name evidence="3" type="ORF">OXD698_LOCUS40500</name>
</gene>
<comment type="caution">
    <text evidence="3">The sequence shown here is derived from an EMBL/GenBank/DDBJ whole genome shotgun (WGS) entry which is preliminary data.</text>
</comment>
<evidence type="ECO:0000313" key="2">
    <source>
        <dbReference type="EMBL" id="CAF0791763.1"/>
    </source>
</evidence>
<protein>
    <submittedName>
        <fullName evidence="3">Uncharacterized protein</fullName>
    </submittedName>
</protein>
<dbReference type="Proteomes" id="UP000663844">
    <property type="component" value="Unassembled WGS sequence"/>
</dbReference>
<feature type="chain" id="PRO_5036236505" evidence="1">
    <location>
        <begin position="23"/>
        <end position="133"/>
    </location>
</feature>
<evidence type="ECO:0000313" key="4">
    <source>
        <dbReference type="Proteomes" id="UP000663844"/>
    </source>
</evidence>
<dbReference type="EMBL" id="CAJNOG010000027">
    <property type="protein sequence ID" value="CAF0791763.1"/>
    <property type="molecule type" value="Genomic_DNA"/>
</dbReference>
<dbReference type="EMBL" id="CAJOAZ010008981">
    <property type="protein sequence ID" value="CAF4194829.1"/>
    <property type="molecule type" value="Genomic_DNA"/>
</dbReference>
<organism evidence="3 4">
    <name type="scientific">Adineta steineri</name>
    <dbReference type="NCBI Taxonomy" id="433720"/>
    <lineage>
        <taxon>Eukaryota</taxon>
        <taxon>Metazoa</taxon>
        <taxon>Spiralia</taxon>
        <taxon>Gnathifera</taxon>
        <taxon>Rotifera</taxon>
        <taxon>Eurotatoria</taxon>
        <taxon>Bdelloidea</taxon>
        <taxon>Adinetida</taxon>
        <taxon>Adinetidae</taxon>
        <taxon>Adineta</taxon>
    </lineage>
</organism>
<evidence type="ECO:0000313" key="3">
    <source>
        <dbReference type="EMBL" id="CAF4194829.1"/>
    </source>
</evidence>